<dbReference type="AlphaFoldDB" id="A0A090X9M0"/>
<dbReference type="InterPro" id="IPR038602">
    <property type="entry name" value="Mite_allergen_7_sf"/>
</dbReference>
<evidence type="ECO:0000313" key="2">
    <source>
        <dbReference type="EMBL" id="JAC93462.1"/>
    </source>
</evidence>
<dbReference type="Gene3D" id="3.15.10.50">
    <property type="match status" value="1"/>
</dbReference>
<organism evidence="2">
    <name type="scientific">Ixodes ricinus</name>
    <name type="common">Common tick</name>
    <name type="synonym">Acarus ricinus</name>
    <dbReference type="NCBI Taxonomy" id="34613"/>
    <lineage>
        <taxon>Eukaryota</taxon>
        <taxon>Metazoa</taxon>
        <taxon>Ecdysozoa</taxon>
        <taxon>Arthropoda</taxon>
        <taxon>Chelicerata</taxon>
        <taxon>Arachnida</taxon>
        <taxon>Acari</taxon>
        <taxon>Parasitiformes</taxon>
        <taxon>Ixodida</taxon>
        <taxon>Ixodoidea</taxon>
        <taxon>Ixodidae</taxon>
        <taxon>Ixodinae</taxon>
        <taxon>Ixodes</taxon>
    </lineage>
</organism>
<sequence length="208" mass="23352">MFFLLIFALQMCSTIKGDIPHAVPTRDYVRLLNAEEAKNASPAGQPSQESQFFDKLLNKAVLGYKLDPANLPNYTIKSTIWLLPVVTTFYNSAICGLSTVKRSGTNFIKAGENGTKVRLSLATDQLLLRVYANVSALFMKCSMKILVQVSTVSLLVQLTEKRIGQLMVKKFEVKLQKVKMEFTEIGHSTIYSKAKSFLEEKIKTFTNR</sequence>
<reference evidence="2" key="1">
    <citation type="journal article" date="2015" name="PLoS Negl. Trop. Dis.">
        <title>Deep Sequencing Analysis of the Ixodes ricinus Haemocytome.</title>
        <authorList>
            <person name="Kotsyfakis M."/>
            <person name="Kopacek P."/>
            <person name="Franta Z."/>
            <person name="Pedra J.H."/>
            <person name="Ribeiro J.M."/>
        </authorList>
    </citation>
    <scope>NUCLEOTIDE SEQUENCE</scope>
</reference>
<keyword evidence="1" id="KW-0732">Signal</keyword>
<accession>A0A090X9M0</accession>
<name>A0A090X9M0_IXORI</name>
<dbReference type="InterPro" id="IPR020234">
    <property type="entry name" value="Mite_allergen_group-7"/>
</dbReference>
<feature type="signal peptide" evidence="1">
    <location>
        <begin position="1"/>
        <end position="17"/>
    </location>
</feature>
<dbReference type="EMBL" id="GBIH01001248">
    <property type="protein sequence ID" value="JAC93462.1"/>
    <property type="molecule type" value="mRNA"/>
</dbReference>
<dbReference type="Pfam" id="PF16984">
    <property type="entry name" value="Grp7_allergen"/>
    <property type="match status" value="1"/>
</dbReference>
<proteinExistence type="evidence at transcript level"/>
<feature type="chain" id="PRO_5001866807" evidence="1">
    <location>
        <begin position="18"/>
        <end position="208"/>
    </location>
</feature>
<protein>
    <submittedName>
        <fullName evidence="2">Putative secreted protein</fullName>
    </submittedName>
</protein>
<evidence type="ECO:0000256" key="1">
    <source>
        <dbReference type="SAM" id="SignalP"/>
    </source>
</evidence>